<dbReference type="OrthoDB" id="9808061at2"/>
<dbReference type="Proteomes" id="UP000029409">
    <property type="component" value="Chromosome"/>
</dbReference>
<protein>
    <recommendedName>
        <fullName evidence="3">Transposase</fullName>
    </recommendedName>
</protein>
<name>A0A089HSF9_PAEDU</name>
<gene>
    <name evidence="1" type="ORF">PDUR_25840</name>
</gene>
<sequence length="107" mass="12146">MDREERRELWQARMSDYRQSGLSLKAWCALQEYTPDQLKYWLYKRTPKTPSTTSILPSPQFVSLATLPASPSGTSLHVHVGSARIEITPGFDPVLLRDLVRALESPC</sequence>
<keyword evidence="2" id="KW-1185">Reference proteome</keyword>
<dbReference type="AlphaFoldDB" id="A0A089HSF9"/>
<dbReference type="NCBIfam" id="NF047593">
    <property type="entry name" value="IS66_ISAeme5_TnpA"/>
    <property type="match status" value="1"/>
</dbReference>
<reference evidence="1 2" key="1">
    <citation type="submission" date="2014-08" db="EMBL/GenBank/DDBJ databases">
        <title>Comparative genomics of the Paenibacillus odorifer group.</title>
        <authorList>
            <person name="den Bakker H.C."/>
            <person name="Tsai Y.-C."/>
            <person name="Martin N."/>
            <person name="Korlach J."/>
            <person name="Wiedmann M."/>
        </authorList>
    </citation>
    <scope>NUCLEOTIDE SEQUENCE [LARGE SCALE GENOMIC DNA]</scope>
    <source>
        <strain evidence="1 2">DSM 1735</strain>
    </source>
</reference>
<evidence type="ECO:0000313" key="2">
    <source>
        <dbReference type="Proteomes" id="UP000029409"/>
    </source>
</evidence>
<dbReference type="EMBL" id="CP009288">
    <property type="protein sequence ID" value="AIQ14921.1"/>
    <property type="molecule type" value="Genomic_DNA"/>
</dbReference>
<dbReference type="eggNOG" id="COG2963">
    <property type="taxonomic scope" value="Bacteria"/>
</dbReference>
<accession>A0A089HSF9</accession>
<proteinExistence type="predicted"/>
<dbReference type="RefSeq" id="WP_042208618.1">
    <property type="nucleotide sequence ID" value="NZ_CP009288.1"/>
</dbReference>
<evidence type="ECO:0000313" key="1">
    <source>
        <dbReference type="EMBL" id="AIQ14921.1"/>
    </source>
</evidence>
<dbReference type="KEGG" id="pdu:PDUR_25840"/>
<organism evidence="1 2">
    <name type="scientific">Paenibacillus durus</name>
    <name type="common">Paenibacillus azotofixans</name>
    <dbReference type="NCBI Taxonomy" id="44251"/>
    <lineage>
        <taxon>Bacteria</taxon>
        <taxon>Bacillati</taxon>
        <taxon>Bacillota</taxon>
        <taxon>Bacilli</taxon>
        <taxon>Bacillales</taxon>
        <taxon>Paenibacillaceae</taxon>
        <taxon>Paenibacillus</taxon>
    </lineage>
</organism>
<evidence type="ECO:0008006" key="3">
    <source>
        <dbReference type="Google" id="ProtNLM"/>
    </source>
</evidence>
<dbReference type="STRING" id="44251.PDUR_25840"/>